<dbReference type="InterPro" id="IPR036661">
    <property type="entry name" value="Luciferase-like_sf"/>
</dbReference>
<evidence type="ECO:0000313" key="5">
    <source>
        <dbReference type="Proteomes" id="UP000199008"/>
    </source>
</evidence>
<accession>A0A1G9GG58</accession>
<dbReference type="PANTHER" id="PTHR30137:SF8">
    <property type="entry name" value="BLR5498 PROTEIN"/>
    <property type="match status" value="1"/>
</dbReference>
<protein>
    <submittedName>
        <fullName evidence="4">Flavin-dependent oxidoreductase, luciferase family (Includes alkanesulfonate monooxygenase SsuD and methylene tetrahydromethanopterin reductase)</fullName>
    </submittedName>
</protein>
<evidence type="ECO:0000259" key="3">
    <source>
        <dbReference type="Pfam" id="PF00296"/>
    </source>
</evidence>
<evidence type="ECO:0000256" key="1">
    <source>
        <dbReference type="ARBA" id="ARBA00023002"/>
    </source>
</evidence>
<evidence type="ECO:0000313" key="4">
    <source>
        <dbReference type="EMBL" id="SDK99582.1"/>
    </source>
</evidence>
<dbReference type="EMBL" id="FNFY01000017">
    <property type="protein sequence ID" value="SDK99582.1"/>
    <property type="molecule type" value="Genomic_DNA"/>
</dbReference>
<dbReference type="Pfam" id="PF00296">
    <property type="entry name" value="Bac_luciferase"/>
    <property type="match status" value="1"/>
</dbReference>
<dbReference type="AlphaFoldDB" id="A0A1G9GG58"/>
<dbReference type="InterPro" id="IPR011251">
    <property type="entry name" value="Luciferase-like_dom"/>
</dbReference>
<gene>
    <name evidence="4" type="ORF">SAMN05216216_11721</name>
</gene>
<dbReference type="GO" id="GO:0016705">
    <property type="term" value="F:oxidoreductase activity, acting on paired donors, with incorporation or reduction of molecular oxygen"/>
    <property type="evidence" value="ECO:0007669"/>
    <property type="project" value="InterPro"/>
</dbReference>
<dbReference type="InterPro" id="IPR050766">
    <property type="entry name" value="Bact_Lucif_Oxidored"/>
</dbReference>
<dbReference type="GO" id="GO:0005829">
    <property type="term" value="C:cytosol"/>
    <property type="evidence" value="ECO:0007669"/>
    <property type="project" value="TreeGrafter"/>
</dbReference>
<dbReference type="SUPFAM" id="SSF51679">
    <property type="entry name" value="Bacterial luciferase-like"/>
    <property type="match status" value="1"/>
</dbReference>
<dbReference type="PANTHER" id="PTHR30137">
    <property type="entry name" value="LUCIFERASE-LIKE MONOOXYGENASE"/>
    <property type="match status" value="1"/>
</dbReference>
<sequence>MENKNPHVMPEIDRSKGMEIGLYSLGEHMPNPHTGELIPASRRLKEIVEAAKMAEDAGLDVFQVGESHQEHFVSQAHLVLLSAVAQATSKIKISSGSTIISTSDPVRVFEDASTIDLLSDGRMEVVAGRASRVGLYELLGYSLNDYEALFEEKFELFLKINENKTVNWNGEFRAPLKDAQVIPRPENNEEGLPIWRAVGGSLASAQKAGRIGVPMYQAHLGGPAEAFKSRIDLYRQTAFENGFDPDNLPVATAGFLYIRENMMDAYREYYPHINEGMKLSNGQGFPKEAFAQGQDVKSVINVGSPEHIVEKILYQHEMFNHDRYIAQIDFGGVSIDNVKRTIDLLGEKVVPEVKKYTKQTKGE</sequence>
<dbReference type="GO" id="GO:0004497">
    <property type="term" value="F:monooxygenase activity"/>
    <property type="evidence" value="ECO:0007669"/>
    <property type="project" value="UniProtKB-KW"/>
</dbReference>
<reference evidence="5" key="1">
    <citation type="submission" date="2016-10" db="EMBL/GenBank/DDBJ databases">
        <authorList>
            <person name="Varghese N."/>
            <person name="Submissions S."/>
        </authorList>
    </citation>
    <scope>NUCLEOTIDE SEQUENCE [LARGE SCALE GENOMIC DNA]</scope>
    <source>
        <strain evidence="5">CGMCC 1.8895</strain>
    </source>
</reference>
<organism evidence="4 5">
    <name type="scientific">Lacicoccus qingdaonensis</name>
    <dbReference type="NCBI Taxonomy" id="576118"/>
    <lineage>
        <taxon>Bacteria</taxon>
        <taxon>Bacillati</taxon>
        <taxon>Bacillota</taxon>
        <taxon>Bacilli</taxon>
        <taxon>Bacillales</taxon>
        <taxon>Salinicoccaceae</taxon>
        <taxon>Lacicoccus</taxon>
    </lineage>
</organism>
<keyword evidence="2 4" id="KW-0503">Monooxygenase</keyword>
<dbReference type="STRING" id="576118.SAMN05216216_11721"/>
<keyword evidence="1" id="KW-0560">Oxidoreductase</keyword>
<evidence type="ECO:0000256" key="2">
    <source>
        <dbReference type="ARBA" id="ARBA00023033"/>
    </source>
</evidence>
<proteinExistence type="predicted"/>
<name>A0A1G9GG58_9BACL</name>
<keyword evidence="5" id="KW-1185">Reference proteome</keyword>
<dbReference type="Gene3D" id="3.20.20.30">
    <property type="entry name" value="Luciferase-like domain"/>
    <property type="match status" value="1"/>
</dbReference>
<dbReference type="RefSeq" id="WP_407927599.1">
    <property type="nucleotide sequence ID" value="NZ_FNFY01000017.1"/>
</dbReference>
<feature type="domain" description="Luciferase-like" evidence="3">
    <location>
        <begin position="18"/>
        <end position="317"/>
    </location>
</feature>
<dbReference type="Proteomes" id="UP000199008">
    <property type="component" value="Unassembled WGS sequence"/>
</dbReference>